<dbReference type="FunFam" id="1.10.287.70:FF:000002">
    <property type="entry name" value="Potassium voltage-gated channel subfamily a member"/>
    <property type="match status" value="1"/>
</dbReference>
<evidence type="ECO:0000256" key="5">
    <source>
        <dbReference type="ARBA" id="ARBA00022826"/>
    </source>
</evidence>
<comment type="caution">
    <text evidence="15">The sequence shown here is derived from an EMBL/GenBank/DDBJ whole genome shotgun (WGS) entry which is preliminary data.</text>
</comment>
<evidence type="ECO:0000256" key="7">
    <source>
        <dbReference type="ARBA" id="ARBA00022958"/>
    </source>
</evidence>
<dbReference type="InterPro" id="IPR003131">
    <property type="entry name" value="T1-type_BTB"/>
</dbReference>
<feature type="transmembrane region" description="Helical" evidence="12">
    <location>
        <begin position="219"/>
        <end position="244"/>
    </location>
</feature>
<dbReference type="EMBL" id="CAJFCJ010000020">
    <property type="protein sequence ID" value="CAD5124002.1"/>
    <property type="molecule type" value="Genomic_DNA"/>
</dbReference>
<dbReference type="GO" id="GO:0051260">
    <property type="term" value="P:protein homooligomerization"/>
    <property type="evidence" value="ECO:0007669"/>
    <property type="project" value="InterPro"/>
</dbReference>
<keyword evidence="11" id="KW-0407">Ion channel</keyword>
<dbReference type="PRINTS" id="PR01496">
    <property type="entry name" value="SHAKERCHANEL"/>
</dbReference>
<dbReference type="Proteomes" id="UP000549394">
    <property type="component" value="Unassembled WGS sequence"/>
</dbReference>
<dbReference type="InterPro" id="IPR005821">
    <property type="entry name" value="Ion_trans_dom"/>
</dbReference>
<proteinExistence type="predicted"/>
<feature type="transmembrane region" description="Helical" evidence="12">
    <location>
        <begin position="401"/>
        <end position="419"/>
    </location>
</feature>
<keyword evidence="6" id="KW-0851">Voltage-gated channel</keyword>
<feature type="domain" description="Potassium channel tetramerisation-type BTB" evidence="14">
    <location>
        <begin position="89"/>
        <end position="176"/>
    </location>
</feature>
<evidence type="ECO:0000259" key="14">
    <source>
        <dbReference type="Pfam" id="PF02214"/>
    </source>
</evidence>
<dbReference type="InterPro" id="IPR003972">
    <property type="entry name" value="K_chnl_volt-dep_Kv1"/>
</dbReference>
<feature type="transmembrane region" description="Helical" evidence="12">
    <location>
        <begin position="365"/>
        <end position="386"/>
    </location>
</feature>
<dbReference type="PANTHER" id="PTHR11537">
    <property type="entry name" value="VOLTAGE-GATED POTASSIUM CHANNEL"/>
    <property type="match status" value="1"/>
</dbReference>
<dbReference type="PRINTS" id="PR01491">
    <property type="entry name" value="KVCHANNEL"/>
</dbReference>
<keyword evidence="9" id="KW-0406">Ion transport</keyword>
<dbReference type="GO" id="GO:0001508">
    <property type="term" value="P:action potential"/>
    <property type="evidence" value="ECO:0007669"/>
    <property type="project" value="TreeGrafter"/>
</dbReference>
<dbReference type="InterPro" id="IPR036291">
    <property type="entry name" value="NAD(P)-bd_dom_sf"/>
</dbReference>
<dbReference type="AlphaFoldDB" id="A0A7I8W8J1"/>
<dbReference type="InterPro" id="IPR011333">
    <property type="entry name" value="SKP1/BTB/POZ_sf"/>
</dbReference>
<evidence type="ECO:0000256" key="11">
    <source>
        <dbReference type="ARBA" id="ARBA00023303"/>
    </source>
</evidence>
<organism evidence="15 16">
    <name type="scientific">Dimorphilus gyrociliatus</name>
    <dbReference type="NCBI Taxonomy" id="2664684"/>
    <lineage>
        <taxon>Eukaryota</taxon>
        <taxon>Metazoa</taxon>
        <taxon>Spiralia</taxon>
        <taxon>Lophotrochozoa</taxon>
        <taxon>Annelida</taxon>
        <taxon>Polychaeta</taxon>
        <taxon>Polychaeta incertae sedis</taxon>
        <taxon>Dinophilidae</taxon>
        <taxon>Dimorphilus</taxon>
    </lineage>
</organism>
<dbReference type="FunFam" id="1.20.120.350:FF:000074">
    <property type="entry name" value="SHaW family of potassium channels"/>
    <property type="match status" value="1"/>
</dbReference>
<keyword evidence="4 12" id="KW-0812">Transmembrane</keyword>
<gene>
    <name evidence="15" type="ORF">DGYR_LOCUS11612</name>
</gene>
<evidence type="ECO:0000256" key="10">
    <source>
        <dbReference type="ARBA" id="ARBA00023136"/>
    </source>
</evidence>
<keyword evidence="16" id="KW-1185">Reference proteome</keyword>
<comment type="subcellular location">
    <subcellularLocation>
        <location evidence="1">Membrane</location>
        <topology evidence="1">Multi-pass membrane protein</topology>
    </subcellularLocation>
</comment>
<evidence type="ECO:0000256" key="12">
    <source>
        <dbReference type="SAM" id="Phobius"/>
    </source>
</evidence>
<name>A0A7I8W8J1_9ANNE</name>
<dbReference type="InterPro" id="IPR003968">
    <property type="entry name" value="K_chnl_volt-dep_Kv"/>
</dbReference>
<dbReference type="OrthoDB" id="415460at2759"/>
<keyword evidence="3" id="KW-0633">Potassium transport</keyword>
<dbReference type="Gene3D" id="3.30.710.10">
    <property type="entry name" value="Potassium Channel Kv1.1, Chain A"/>
    <property type="match status" value="1"/>
</dbReference>
<dbReference type="InterPro" id="IPR002347">
    <property type="entry name" value="SDR_fam"/>
</dbReference>
<evidence type="ECO:0000313" key="15">
    <source>
        <dbReference type="EMBL" id="CAD5124002.1"/>
    </source>
</evidence>
<evidence type="ECO:0000256" key="9">
    <source>
        <dbReference type="ARBA" id="ARBA00023065"/>
    </source>
</evidence>
<dbReference type="Gene3D" id="1.10.287.70">
    <property type="match status" value="1"/>
</dbReference>
<dbReference type="SUPFAM" id="SSF54695">
    <property type="entry name" value="POZ domain"/>
    <property type="match status" value="1"/>
</dbReference>
<dbReference type="InterPro" id="IPR028325">
    <property type="entry name" value="VG_K_chnl"/>
</dbReference>
<dbReference type="SUPFAM" id="SSF51735">
    <property type="entry name" value="NAD(P)-binding Rossmann-fold domains"/>
    <property type="match status" value="1"/>
</dbReference>
<keyword evidence="2" id="KW-0813">Transport</keyword>
<dbReference type="PANTHER" id="PTHR11537:SF113">
    <property type="entry name" value="POTASSIUM VOLTAGE-GATED CHANNEL PROTEIN SHAKER"/>
    <property type="match status" value="1"/>
</dbReference>
<sequence>MIAGRGLFTVRNSIDSSSIYFQKTPEDEPKRVANNCVPSARNTRSCEVLSALNSEHRELISTHSLPDYNKLKNATFLYPDEPKSHWDVVTINVSGKIYQTRLNTLQRFPETILGNPIKRHKLWDNKRKEYFLDHHRPSFDGIFQFYQTGHLKRPYHVHAETFLEGLQMMEFNENVITRYKEKENLGPIDTKPAPMPRRPMQRFIWRLFEYPDSSTYAKVIGILSVLFIVTSIISFCLETIPSYSALQCRNNTDNKLVQNFENPFFIIETICIFWFSIEFIFRVGSCPDKLDFAKNLLNILDLVIIIPYYIGLIVSLISNECPEGKKGSPLIFLRVLRIFRVFKLSKHFEGLLVLGMTLKASLREIGLFIFFVCVGATIFAGAIYYAESSTADSQIQSIPEGMWWAVVTMTTVGYGDVVPSSYWGKLVGAACVVVGVFTLAIPLPVIVNNFAVYYKRITGRGYQPVRTRLWLGMNRIIEFYRIYEDGVSNNYPLYFIVGTVTAVVLLFVKDIVYISINLHDSPKSISLGANGGIGYEVAKECLKRNAHVIVVCSTIEKSASTAARLFLDTHCQRIDSYQANLASFHEVNALAKRVLDEYVFIDVLINNAATMENKLIITKDGFERTMQVNFLSAVLLCKLLSQRNKLLNVINVGNGPEDMKFTAAANWPRIFAAASFTAKK</sequence>
<evidence type="ECO:0000256" key="8">
    <source>
        <dbReference type="ARBA" id="ARBA00022989"/>
    </source>
</evidence>
<keyword evidence="5" id="KW-0631">Potassium channel</keyword>
<dbReference type="GO" id="GO:0005251">
    <property type="term" value="F:delayed rectifier potassium channel activity"/>
    <property type="evidence" value="ECO:0007669"/>
    <property type="project" value="TreeGrafter"/>
</dbReference>
<keyword evidence="8 12" id="KW-1133">Transmembrane helix</keyword>
<dbReference type="Gene3D" id="3.40.50.720">
    <property type="entry name" value="NAD(P)-binding Rossmann-like Domain"/>
    <property type="match status" value="1"/>
</dbReference>
<evidence type="ECO:0000256" key="3">
    <source>
        <dbReference type="ARBA" id="ARBA00022538"/>
    </source>
</evidence>
<dbReference type="SUPFAM" id="SSF81324">
    <property type="entry name" value="Voltage-gated potassium channels"/>
    <property type="match status" value="1"/>
</dbReference>
<evidence type="ECO:0000256" key="1">
    <source>
        <dbReference type="ARBA" id="ARBA00004141"/>
    </source>
</evidence>
<dbReference type="PRINTS" id="PR00169">
    <property type="entry name" value="KCHANNEL"/>
</dbReference>
<accession>A0A7I8W8J1</accession>
<dbReference type="Gene3D" id="1.20.120.350">
    <property type="entry name" value="Voltage-gated potassium channels. Chain C"/>
    <property type="match status" value="1"/>
</dbReference>
<protein>
    <submittedName>
        <fullName evidence="15">DgyrCDS12305</fullName>
    </submittedName>
</protein>
<evidence type="ECO:0000313" key="16">
    <source>
        <dbReference type="Proteomes" id="UP000549394"/>
    </source>
</evidence>
<dbReference type="Pfam" id="PF00106">
    <property type="entry name" value="adh_short"/>
    <property type="match status" value="1"/>
</dbReference>
<feature type="transmembrane region" description="Helical" evidence="12">
    <location>
        <begin position="491"/>
        <end position="508"/>
    </location>
</feature>
<keyword evidence="10 12" id="KW-0472">Membrane</keyword>
<evidence type="ECO:0000259" key="13">
    <source>
        <dbReference type="Pfam" id="PF00520"/>
    </source>
</evidence>
<feature type="transmembrane region" description="Helical" evidence="12">
    <location>
        <begin position="296"/>
        <end position="318"/>
    </location>
</feature>
<evidence type="ECO:0000256" key="6">
    <source>
        <dbReference type="ARBA" id="ARBA00022882"/>
    </source>
</evidence>
<evidence type="ECO:0000256" key="2">
    <source>
        <dbReference type="ARBA" id="ARBA00022448"/>
    </source>
</evidence>
<dbReference type="Pfam" id="PF02214">
    <property type="entry name" value="BTB_2"/>
    <property type="match status" value="1"/>
</dbReference>
<evidence type="ECO:0000256" key="4">
    <source>
        <dbReference type="ARBA" id="ARBA00022692"/>
    </source>
</evidence>
<keyword evidence="7" id="KW-0630">Potassium</keyword>
<feature type="transmembrane region" description="Helical" evidence="12">
    <location>
        <begin position="264"/>
        <end position="284"/>
    </location>
</feature>
<dbReference type="InterPro" id="IPR027359">
    <property type="entry name" value="Volt_channel_dom_sf"/>
</dbReference>
<dbReference type="GO" id="GO:0008076">
    <property type="term" value="C:voltage-gated potassium channel complex"/>
    <property type="evidence" value="ECO:0007669"/>
    <property type="project" value="InterPro"/>
</dbReference>
<dbReference type="Pfam" id="PF00520">
    <property type="entry name" value="Ion_trans"/>
    <property type="match status" value="1"/>
</dbReference>
<reference evidence="15 16" key="1">
    <citation type="submission" date="2020-08" db="EMBL/GenBank/DDBJ databases">
        <authorList>
            <person name="Hejnol A."/>
        </authorList>
    </citation>
    <scope>NUCLEOTIDE SEQUENCE [LARGE SCALE GENOMIC DNA]</scope>
</reference>
<feature type="transmembrane region" description="Helical" evidence="12">
    <location>
        <begin position="426"/>
        <end position="447"/>
    </location>
</feature>
<feature type="domain" description="Ion transport" evidence="13">
    <location>
        <begin position="218"/>
        <end position="455"/>
    </location>
</feature>